<dbReference type="GeneTree" id="ENSGT00390000014785"/>
<dbReference type="GO" id="GO:0090730">
    <property type="term" value="C:Las1 complex"/>
    <property type="evidence" value="ECO:0007669"/>
    <property type="project" value="InterPro"/>
</dbReference>
<sequence length="138" mass="15757">MEKKGSEKNRHVVPWLTKAEMDQVRDYLYSMDSSLQGVALDRISAWRTRCTDSFPVAMDCTADLVRCQMRDLSGQLTGDDLIMMYGTALVRFVNLITERQLKPLAGKIELEHPRVDGGSEERNHAWEASFFEMVPKGM</sequence>
<dbReference type="GO" id="GO:0004519">
    <property type="term" value="F:endonuclease activity"/>
    <property type="evidence" value="ECO:0007669"/>
    <property type="project" value="InterPro"/>
</dbReference>
<organism evidence="1 2">
    <name type="scientific">Oreochromis niloticus</name>
    <name type="common">Nile tilapia</name>
    <name type="synonym">Tilapia nilotica</name>
    <dbReference type="NCBI Taxonomy" id="8128"/>
    <lineage>
        <taxon>Eukaryota</taxon>
        <taxon>Metazoa</taxon>
        <taxon>Chordata</taxon>
        <taxon>Craniata</taxon>
        <taxon>Vertebrata</taxon>
        <taxon>Euteleostomi</taxon>
        <taxon>Actinopterygii</taxon>
        <taxon>Neopterygii</taxon>
        <taxon>Teleostei</taxon>
        <taxon>Neoteleostei</taxon>
        <taxon>Acanthomorphata</taxon>
        <taxon>Ovalentaria</taxon>
        <taxon>Cichlomorphae</taxon>
        <taxon>Cichliformes</taxon>
        <taxon>Cichlidae</taxon>
        <taxon>African cichlids</taxon>
        <taxon>Pseudocrenilabrinae</taxon>
        <taxon>Oreochromini</taxon>
        <taxon>Oreochromis</taxon>
    </lineage>
</organism>
<dbReference type="GO" id="GO:0030687">
    <property type="term" value="C:preribosome, large subunit precursor"/>
    <property type="evidence" value="ECO:0007669"/>
    <property type="project" value="TreeGrafter"/>
</dbReference>
<dbReference type="InParanoid" id="A0A669DC34"/>
<accession>A0A669DC34</accession>
<dbReference type="OMA" id="TIHIWES"/>
<evidence type="ECO:0000313" key="2">
    <source>
        <dbReference type="Proteomes" id="UP000005207"/>
    </source>
</evidence>
<dbReference type="PANTHER" id="PTHR15002:SF0">
    <property type="entry name" value="RIBOSOMAL BIOGENESIS PROTEIN LAS1L"/>
    <property type="match status" value="1"/>
</dbReference>
<dbReference type="AlphaFoldDB" id="A0A669DC34"/>
<reference evidence="1" key="2">
    <citation type="submission" date="2025-08" db="UniProtKB">
        <authorList>
            <consortium name="Ensembl"/>
        </authorList>
    </citation>
    <scope>IDENTIFICATION</scope>
</reference>
<keyword evidence="2" id="KW-1185">Reference proteome</keyword>
<reference evidence="1" key="3">
    <citation type="submission" date="2025-09" db="UniProtKB">
        <authorList>
            <consortium name="Ensembl"/>
        </authorList>
    </citation>
    <scope>IDENTIFICATION</scope>
</reference>
<dbReference type="Pfam" id="PF04031">
    <property type="entry name" value="Las1"/>
    <property type="match status" value="1"/>
</dbReference>
<dbReference type="PANTHER" id="PTHR15002">
    <property type="entry name" value="RIBOSOMAL BIOGENESIS PROTEIN LAS1L"/>
    <property type="match status" value="1"/>
</dbReference>
<dbReference type="GO" id="GO:0000470">
    <property type="term" value="P:maturation of LSU-rRNA"/>
    <property type="evidence" value="ECO:0007669"/>
    <property type="project" value="TreeGrafter"/>
</dbReference>
<dbReference type="Proteomes" id="UP000005207">
    <property type="component" value="Linkage group LG20"/>
</dbReference>
<proteinExistence type="predicted"/>
<dbReference type="GO" id="GO:0000460">
    <property type="term" value="P:maturation of 5.8S rRNA"/>
    <property type="evidence" value="ECO:0007669"/>
    <property type="project" value="TreeGrafter"/>
</dbReference>
<name>A0A669DC34_ORENI</name>
<protein>
    <submittedName>
        <fullName evidence="1">Uncharacterized protein</fullName>
    </submittedName>
</protein>
<dbReference type="InterPro" id="IPR007174">
    <property type="entry name" value="Las1"/>
</dbReference>
<dbReference type="Ensembl" id="ENSONIT00000074092.1">
    <property type="protein sequence ID" value="ENSONIP00000058187.1"/>
    <property type="gene ID" value="ENSONIG00000039213.1"/>
</dbReference>
<reference evidence="2" key="1">
    <citation type="submission" date="2012-01" db="EMBL/GenBank/DDBJ databases">
        <title>The Genome Sequence of Oreochromis niloticus (Nile Tilapia).</title>
        <authorList>
            <consortium name="Broad Institute Genome Assembly Team"/>
            <consortium name="Broad Institute Sequencing Platform"/>
            <person name="Di Palma F."/>
            <person name="Johnson J."/>
            <person name="Lander E.S."/>
            <person name="Lindblad-Toh K."/>
        </authorList>
    </citation>
    <scope>NUCLEOTIDE SEQUENCE [LARGE SCALE GENOMIC DNA]</scope>
</reference>
<evidence type="ECO:0000313" key="1">
    <source>
        <dbReference type="Ensembl" id="ENSONIP00000058187.1"/>
    </source>
</evidence>